<accession>A0ABR0A5E4</accession>
<dbReference type="PANTHER" id="PTHR13361:SF1">
    <property type="entry name" value="WW DOMAIN-BINDING PROTEIN 11"/>
    <property type="match status" value="1"/>
</dbReference>
<feature type="compositionally biased region" description="Pro residues" evidence="3">
    <location>
        <begin position="400"/>
        <end position="410"/>
    </location>
</feature>
<name>A0ABR0A5E4_9CRUS</name>
<feature type="region of interest" description="Disordered" evidence="3">
    <location>
        <begin position="1"/>
        <end position="33"/>
    </location>
</feature>
<gene>
    <name evidence="5" type="ORF">OUZ56_002191</name>
</gene>
<feature type="compositionally biased region" description="Low complexity" evidence="3">
    <location>
        <begin position="389"/>
        <end position="399"/>
    </location>
</feature>
<keyword evidence="2" id="KW-0539">Nucleus</keyword>
<sequence>MGKRSINTTKSGKFMNPTDQARKEARRRELKKNKKQRLLVRQTVLKGKDPTTIFSELEKIDQMEFNPVQSAPLSEKVLKEKRKKLRDTLNRIMRLYEKEEPTQWTQIKAMEVQYEKRRAELIIYCESVKHTQTVNLEEIPLPNLELSGTPGSSLPAPTGILKKISSYGLLRKSPGVPSVPPPEIYDIWDEGDGATIEPGIPGIDDEEEDLPPYHTYYQFIRPPLEDIALPKDTTEDDAEMAEDYEEDDDAESDDENLEATAKPVPVPAEPPRPTTLQQRMLAIAGQDVNTVIQEMDYLHRQKEMNRQVTHETRKARMEAGDFDDDPSIDNNKYPPHMPPHPGQFQRPPMMPAYGPYGSMGPPPPMGYGGFVPPPIPGSRLPPGPPPRMPQGLTPRLIRPPGMPPPPPPGLRPGAPSMLTGRPQLSTSAPSKPSSKPTASIIEAKPQMRNLSADLTRFVPTTLKVKKDMPPKKDVVKPSVNPHIEWRTPQVQVSSKSAPVAQPPVKTKDDAYSQFMKEMQGFISSSLPKAVNSRNVAPVARAAGVATNLKALTEGVKIGTAMDANCDQQIIDFVYDNTYPRTSERKPIGIGLGAFSLIEDIPRFLSERVSLVAIDTDKDRVVGVAINSVLADMKLFDRPTANNGVKAYRSCVKKLQMAENVLQRKKEKRGMDLVYLGVKECFERRGLALNLAQHSIRLARERQLDFIQSATICPQTLNILERLKFETLNKCKLMDHWIEEEKAFPNAGPDDFVYLTFKML</sequence>
<feature type="compositionally biased region" description="Acidic residues" evidence="3">
    <location>
        <begin position="236"/>
        <end position="257"/>
    </location>
</feature>
<dbReference type="InterPro" id="IPR019007">
    <property type="entry name" value="Wbp11/ELF5/Saf1_N"/>
</dbReference>
<evidence type="ECO:0000259" key="4">
    <source>
        <dbReference type="Pfam" id="PF09429"/>
    </source>
</evidence>
<organism evidence="5 6">
    <name type="scientific">Daphnia magna</name>
    <dbReference type="NCBI Taxonomy" id="35525"/>
    <lineage>
        <taxon>Eukaryota</taxon>
        <taxon>Metazoa</taxon>
        <taxon>Ecdysozoa</taxon>
        <taxon>Arthropoda</taxon>
        <taxon>Crustacea</taxon>
        <taxon>Branchiopoda</taxon>
        <taxon>Diplostraca</taxon>
        <taxon>Cladocera</taxon>
        <taxon>Anomopoda</taxon>
        <taxon>Daphniidae</taxon>
        <taxon>Daphnia</taxon>
    </lineage>
</organism>
<evidence type="ECO:0000313" key="5">
    <source>
        <dbReference type="EMBL" id="KAK4020198.1"/>
    </source>
</evidence>
<dbReference type="Pfam" id="PF09429">
    <property type="entry name" value="Wbp11"/>
    <property type="match status" value="1"/>
</dbReference>
<feature type="compositionally biased region" description="Low complexity" evidence="3">
    <location>
        <begin position="425"/>
        <end position="437"/>
    </location>
</feature>
<reference evidence="5 6" key="1">
    <citation type="journal article" date="2023" name="Nucleic Acids Res.">
        <title>The hologenome of Daphnia magna reveals possible DNA methylation and microbiome-mediated evolution of the host genome.</title>
        <authorList>
            <person name="Chaturvedi A."/>
            <person name="Li X."/>
            <person name="Dhandapani V."/>
            <person name="Marshall H."/>
            <person name="Kissane S."/>
            <person name="Cuenca-Cambronero M."/>
            <person name="Asole G."/>
            <person name="Calvet F."/>
            <person name="Ruiz-Romero M."/>
            <person name="Marangio P."/>
            <person name="Guigo R."/>
            <person name="Rago D."/>
            <person name="Mirbahai L."/>
            <person name="Eastwood N."/>
            <person name="Colbourne J.K."/>
            <person name="Zhou J."/>
            <person name="Mallon E."/>
            <person name="Orsini L."/>
        </authorList>
    </citation>
    <scope>NUCLEOTIDE SEQUENCE [LARGE SCALE GENOMIC DNA]</scope>
    <source>
        <strain evidence="5">LRV0_1</strain>
    </source>
</reference>
<proteinExistence type="predicted"/>
<keyword evidence="6" id="KW-1185">Reference proteome</keyword>
<dbReference type="PANTHER" id="PTHR13361">
    <property type="entry name" value="WW DOMAIN-BINDING PROTEIN 11"/>
    <property type="match status" value="1"/>
</dbReference>
<evidence type="ECO:0000313" key="6">
    <source>
        <dbReference type="Proteomes" id="UP001234178"/>
    </source>
</evidence>
<feature type="compositionally biased region" description="Pro residues" evidence="3">
    <location>
        <begin position="264"/>
        <end position="273"/>
    </location>
</feature>
<feature type="compositionally biased region" description="Polar residues" evidence="3">
    <location>
        <begin position="1"/>
        <end position="11"/>
    </location>
</feature>
<dbReference type="Gene3D" id="3.40.630.30">
    <property type="match status" value="1"/>
</dbReference>
<protein>
    <recommendedName>
        <fullName evidence="4">Wbp11/ELF5/Saf1 N-terminal domain-containing protein</fullName>
    </recommendedName>
</protein>
<comment type="caution">
    <text evidence="5">The sequence shown here is derived from an EMBL/GenBank/DDBJ whole genome shotgun (WGS) entry which is preliminary data.</text>
</comment>
<comment type="subcellular location">
    <subcellularLocation>
        <location evidence="1">Nucleus</location>
    </subcellularLocation>
</comment>
<evidence type="ECO:0000256" key="1">
    <source>
        <dbReference type="ARBA" id="ARBA00004123"/>
    </source>
</evidence>
<feature type="region of interest" description="Disordered" evidence="3">
    <location>
        <begin position="236"/>
        <end position="273"/>
    </location>
</feature>
<evidence type="ECO:0000256" key="3">
    <source>
        <dbReference type="SAM" id="MobiDB-lite"/>
    </source>
</evidence>
<dbReference type="Proteomes" id="UP001234178">
    <property type="component" value="Unassembled WGS sequence"/>
</dbReference>
<feature type="compositionally biased region" description="Pro residues" evidence="3">
    <location>
        <begin position="371"/>
        <end position="388"/>
    </location>
</feature>
<evidence type="ECO:0000256" key="2">
    <source>
        <dbReference type="ARBA" id="ARBA00023242"/>
    </source>
</evidence>
<feature type="domain" description="Wbp11/ELF5/Saf1 N-terminal" evidence="4">
    <location>
        <begin position="12"/>
        <end position="93"/>
    </location>
</feature>
<dbReference type="EMBL" id="JAOYFB010000036">
    <property type="protein sequence ID" value="KAK4020198.1"/>
    <property type="molecule type" value="Genomic_DNA"/>
</dbReference>
<feature type="region of interest" description="Disordered" evidence="3">
    <location>
        <begin position="371"/>
        <end position="437"/>
    </location>
</feature>